<dbReference type="RefSeq" id="XP_056056496.1">
    <property type="nucleotide sequence ID" value="XM_056201877.1"/>
</dbReference>
<dbReference type="Proteomes" id="UP001144673">
    <property type="component" value="Unassembled WGS sequence"/>
</dbReference>
<dbReference type="Gene3D" id="3.40.50.1820">
    <property type="entry name" value="alpha/beta hydrolase"/>
    <property type="match status" value="1"/>
</dbReference>
<evidence type="ECO:0000313" key="1">
    <source>
        <dbReference type="EMBL" id="KAJ4158129.1"/>
    </source>
</evidence>
<dbReference type="KEGG" id="amus:LMH87_008669"/>
<gene>
    <name evidence="1" type="ORF">LMH87_008669</name>
</gene>
<name>A0A9W8QGT9_AKAMU</name>
<sequence length="151" mass="16151">MSPKIDKIVGIASVTHGTDIDSLLTLFKALGLRPGLDDLLKNFGCAACLDVLPDGGPVQALHDGPIVQPGNKVTMIATKHDELVTPAEKASFINEPGVYNVYTQDPCPIDFSGHVTIALDKNMFNMALNALQDKNGRAFECTIFSGLGLKR</sequence>
<organism evidence="1 2">
    <name type="scientific">Akanthomyces muscarius</name>
    <name type="common">Entomopathogenic fungus</name>
    <name type="synonym">Lecanicillium muscarium</name>
    <dbReference type="NCBI Taxonomy" id="2231603"/>
    <lineage>
        <taxon>Eukaryota</taxon>
        <taxon>Fungi</taxon>
        <taxon>Dikarya</taxon>
        <taxon>Ascomycota</taxon>
        <taxon>Pezizomycotina</taxon>
        <taxon>Sordariomycetes</taxon>
        <taxon>Hypocreomycetidae</taxon>
        <taxon>Hypocreales</taxon>
        <taxon>Cordycipitaceae</taxon>
        <taxon>Akanthomyces</taxon>
    </lineage>
</organism>
<dbReference type="InterPro" id="IPR029058">
    <property type="entry name" value="AB_hydrolase_fold"/>
</dbReference>
<evidence type="ECO:0000313" key="2">
    <source>
        <dbReference type="Proteomes" id="UP001144673"/>
    </source>
</evidence>
<protein>
    <submittedName>
        <fullName evidence="1">Uncharacterized protein</fullName>
    </submittedName>
</protein>
<reference evidence="1" key="1">
    <citation type="journal article" date="2023" name="Access Microbiol">
        <title>De-novo genome assembly for Akanthomyces muscarius, a biocontrol agent of insect agricultural pests.</title>
        <authorList>
            <person name="Erdos Z."/>
            <person name="Studholme D.J."/>
            <person name="Raymond B."/>
            <person name="Sharma M."/>
        </authorList>
    </citation>
    <scope>NUCLEOTIDE SEQUENCE</scope>
    <source>
        <strain evidence="1">Ve6</strain>
    </source>
</reference>
<proteinExistence type="predicted"/>
<dbReference type="AlphaFoldDB" id="A0A9W8QGT9"/>
<keyword evidence="2" id="KW-1185">Reference proteome</keyword>
<accession>A0A9W8QGT9</accession>
<dbReference type="GeneID" id="80895828"/>
<comment type="caution">
    <text evidence="1">The sequence shown here is derived from an EMBL/GenBank/DDBJ whole genome shotgun (WGS) entry which is preliminary data.</text>
</comment>
<dbReference type="EMBL" id="JAJHUN010000006">
    <property type="protein sequence ID" value="KAJ4158129.1"/>
    <property type="molecule type" value="Genomic_DNA"/>
</dbReference>